<name>A0A7S7SK53_PALFE</name>
<evidence type="ECO:0000256" key="2">
    <source>
        <dbReference type="SAM" id="Phobius"/>
    </source>
</evidence>
<dbReference type="Pfam" id="PF13180">
    <property type="entry name" value="PDZ_2"/>
    <property type="match status" value="1"/>
</dbReference>
<evidence type="ECO:0000313" key="5">
    <source>
        <dbReference type="Proteomes" id="UP000593892"/>
    </source>
</evidence>
<dbReference type="PANTHER" id="PTHR43156:SF2">
    <property type="entry name" value="STAGE II SPORULATION PROTEIN E"/>
    <property type="match status" value="1"/>
</dbReference>
<proteinExistence type="predicted"/>
<feature type="transmembrane region" description="Helical" evidence="2">
    <location>
        <begin position="150"/>
        <end position="169"/>
    </location>
</feature>
<dbReference type="SUPFAM" id="SSF81606">
    <property type="entry name" value="PP2C-like"/>
    <property type="match status" value="1"/>
</dbReference>
<dbReference type="InterPro" id="IPR001932">
    <property type="entry name" value="PPM-type_phosphatase-like_dom"/>
</dbReference>
<feature type="transmembrane region" description="Helical" evidence="2">
    <location>
        <begin position="260"/>
        <end position="280"/>
    </location>
</feature>
<feature type="transmembrane region" description="Helical" evidence="2">
    <location>
        <begin position="326"/>
        <end position="345"/>
    </location>
</feature>
<sequence length="785" mass="85832">MARTACLSLLGIIFAIVTALEVRLVVTTIEFAAHPEAIHYRLPMTDSLKVNVDQFGGLRRGDRIVAVDGTPVASRGQAHRALTRRPMGPPVPLTVEREGRRLDVSAPTRPFPARIGPVERLFMVVQNILVPSFCVLLGFFIVYRRPTDRMAWLVLSILLAQAQFNSYLFQVDGWPPFWSGLMRFFNRGLGQLSAAAWLWFGLDFGAERSPRRLLSWLRWPLTLSVVWLAALNTALALMGAEFPAGLDRWKAWDLPDSWEATILYGAMALGVANIIYRLAGETDPDTRRRLRLLVAGLLLGRGPLLAMELTNLAAGLSYSAYPVITWVAYLLLSLVPLTFAYVLIVERAMDVGVVVRQGLQYAFARRSVDALRILLALAPLVLLENRWTAIAWSLLAMLLVGPLARRLHGWVDRRFFREALQAERVLAGTGELLRTMTEPEAVLASVAGHVSSALHVPEVRTWLAGTAPSPDWLAETALGCLALPVQGRNGVLGGLHLGPKKSQEPYSPAEKQLLQSVAHQAGLAIENARLTHRVAEEAVQRERIQRELQIAKDVQARLLPKRDPELPGFRISGICRPAQSIGGDSYDYIAAGDRLLITIADVAGKGVPAALLMSNLQASLRGLAFGRTGENLDGMLGRLNELVFDSTPANRFITLFALACARGSRRLMYSSAGHNPAALWRSGASEVEWIRTKGLALGLKRRAAFAEAELELGPGDTVVLYTDGITEAMSPEGEEFSEARLAQAICAGRALSVPELCDALVRAVDGFAAGAPQHDDITLVVLRVE</sequence>
<feature type="transmembrane region" description="Helical" evidence="2">
    <location>
        <begin position="121"/>
        <end position="143"/>
    </location>
</feature>
<dbReference type="SUPFAM" id="SSF55781">
    <property type="entry name" value="GAF domain-like"/>
    <property type="match status" value="1"/>
</dbReference>
<dbReference type="SUPFAM" id="SSF50156">
    <property type="entry name" value="PDZ domain-like"/>
    <property type="match status" value="1"/>
</dbReference>
<dbReference type="EMBL" id="CP063849">
    <property type="protein sequence ID" value="QOY88777.1"/>
    <property type="molecule type" value="Genomic_DNA"/>
</dbReference>
<feature type="transmembrane region" description="Helical" evidence="2">
    <location>
        <begin position="218"/>
        <end position="240"/>
    </location>
</feature>
<feature type="transmembrane region" description="Helical" evidence="2">
    <location>
        <begin position="292"/>
        <end position="314"/>
    </location>
</feature>
<dbReference type="Gene3D" id="3.60.40.10">
    <property type="entry name" value="PPM-type phosphatase domain"/>
    <property type="match status" value="1"/>
</dbReference>
<keyword evidence="1" id="KW-0378">Hydrolase</keyword>
<evidence type="ECO:0000259" key="3">
    <source>
        <dbReference type="SMART" id="SM00331"/>
    </source>
</evidence>
<protein>
    <submittedName>
        <fullName evidence="4">SpoIIE family protein phosphatase</fullName>
    </submittedName>
</protein>
<accession>A0A7S7SK53</accession>
<dbReference type="InterPro" id="IPR052016">
    <property type="entry name" value="Bact_Sigma-Reg"/>
</dbReference>
<dbReference type="RefSeq" id="WP_194450439.1">
    <property type="nucleotide sequence ID" value="NZ_CP063849.1"/>
</dbReference>
<dbReference type="Proteomes" id="UP000593892">
    <property type="component" value="Chromosome"/>
</dbReference>
<dbReference type="InterPro" id="IPR036457">
    <property type="entry name" value="PPM-type-like_dom_sf"/>
</dbReference>
<gene>
    <name evidence="4" type="ORF">IRI77_02090</name>
</gene>
<dbReference type="AlphaFoldDB" id="A0A7S7SK53"/>
<dbReference type="SMART" id="SM00331">
    <property type="entry name" value="PP2C_SIG"/>
    <property type="match status" value="1"/>
</dbReference>
<dbReference type="Pfam" id="PF07228">
    <property type="entry name" value="SpoIIE"/>
    <property type="match status" value="1"/>
</dbReference>
<dbReference type="KEGG" id="pfer:IRI77_02090"/>
<dbReference type="GO" id="GO:0016791">
    <property type="term" value="F:phosphatase activity"/>
    <property type="evidence" value="ECO:0007669"/>
    <property type="project" value="TreeGrafter"/>
</dbReference>
<dbReference type="InterPro" id="IPR029016">
    <property type="entry name" value="GAF-like_dom_sf"/>
</dbReference>
<feature type="transmembrane region" description="Helical" evidence="2">
    <location>
        <begin position="189"/>
        <end position="206"/>
    </location>
</feature>
<dbReference type="InterPro" id="IPR036034">
    <property type="entry name" value="PDZ_sf"/>
</dbReference>
<keyword evidence="5" id="KW-1185">Reference proteome</keyword>
<evidence type="ECO:0000313" key="4">
    <source>
        <dbReference type="EMBL" id="QOY88777.1"/>
    </source>
</evidence>
<keyword evidence="2" id="KW-0472">Membrane</keyword>
<keyword evidence="2" id="KW-0812">Transmembrane</keyword>
<dbReference type="Gene3D" id="3.30.450.40">
    <property type="match status" value="1"/>
</dbReference>
<keyword evidence="2" id="KW-1133">Transmembrane helix</keyword>
<feature type="domain" description="PPM-type phosphatase" evidence="3">
    <location>
        <begin position="566"/>
        <end position="784"/>
    </location>
</feature>
<organism evidence="4 5">
    <name type="scientific">Paludibaculum fermentans</name>
    <dbReference type="NCBI Taxonomy" id="1473598"/>
    <lineage>
        <taxon>Bacteria</taxon>
        <taxon>Pseudomonadati</taxon>
        <taxon>Acidobacteriota</taxon>
        <taxon>Terriglobia</taxon>
        <taxon>Bryobacterales</taxon>
        <taxon>Bryobacteraceae</taxon>
        <taxon>Paludibaculum</taxon>
    </lineage>
</organism>
<dbReference type="Gene3D" id="2.30.42.10">
    <property type="match status" value="1"/>
</dbReference>
<dbReference type="InterPro" id="IPR001478">
    <property type="entry name" value="PDZ"/>
</dbReference>
<reference evidence="4 5" key="1">
    <citation type="submission" date="2020-10" db="EMBL/GenBank/DDBJ databases">
        <title>Complete genome sequence of Paludibaculum fermentans P105T, a facultatively anaerobic acidobacterium capable of dissimilatory Fe(III) reduction.</title>
        <authorList>
            <person name="Dedysh S.N."/>
            <person name="Beletsky A.V."/>
            <person name="Kulichevskaya I.S."/>
            <person name="Mardanov A.V."/>
            <person name="Ravin N.V."/>
        </authorList>
    </citation>
    <scope>NUCLEOTIDE SEQUENCE [LARGE SCALE GENOMIC DNA]</scope>
    <source>
        <strain evidence="4 5">P105</strain>
    </source>
</reference>
<evidence type="ECO:0000256" key="1">
    <source>
        <dbReference type="ARBA" id="ARBA00022801"/>
    </source>
</evidence>
<dbReference type="PANTHER" id="PTHR43156">
    <property type="entry name" value="STAGE II SPORULATION PROTEIN E-RELATED"/>
    <property type="match status" value="1"/>
</dbReference>